<dbReference type="SUPFAM" id="SSF52172">
    <property type="entry name" value="CheY-like"/>
    <property type="match status" value="1"/>
</dbReference>
<dbReference type="PROSITE" id="PS50109">
    <property type="entry name" value="HIS_KIN"/>
    <property type="match status" value="1"/>
</dbReference>
<reference evidence="7 8" key="1">
    <citation type="submission" date="2021-08" db="EMBL/GenBank/DDBJ databases">
        <title>Caldovatus sediminis gen. nov., sp. nov., a moderately thermophilic bacterium isolated from a hot spring.</title>
        <authorList>
            <person name="Hu C.-J."/>
            <person name="Li W.-J."/>
            <person name="Xian W.-D."/>
        </authorList>
    </citation>
    <scope>NUCLEOTIDE SEQUENCE [LARGE SCALE GENOMIC DNA]</scope>
    <source>
        <strain evidence="7 8">SYSU G05006</strain>
    </source>
</reference>
<organism evidence="7 8">
    <name type="scientific">Caldovatus aquaticus</name>
    <dbReference type="NCBI Taxonomy" id="2865671"/>
    <lineage>
        <taxon>Bacteria</taxon>
        <taxon>Pseudomonadati</taxon>
        <taxon>Pseudomonadota</taxon>
        <taxon>Alphaproteobacteria</taxon>
        <taxon>Acetobacterales</taxon>
        <taxon>Roseomonadaceae</taxon>
        <taxon>Caldovatus</taxon>
    </lineage>
</organism>
<protein>
    <recommendedName>
        <fullName evidence="2">histidine kinase</fullName>
        <ecNumber evidence="2">2.7.13.3</ecNumber>
    </recommendedName>
</protein>
<dbReference type="SMART" id="SM00387">
    <property type="entry name" value="HATPase_c"/>
    <property type="match status" value="1"/>
</dbReference>
<dbReference type="Pfam" id="PF02518">
    <property type="entry name" value="HATPase_c"/>
    <property type="match status" value="1"/>
</dbReference>
<accession>A0ABS7F0Y3</accession>
<dbReference type="SMART" id="SM00448">
    <property type="entry name" value="REC"/>
    <property type="match status" value="1"/>
</dbReference>
<dbReference type="CDD" id="cd00082">
    <property type="entry name" value="HisKA"/>
    <property type="match status" value="1"/>
</dbReference>
<keyword evidence="8" id="KW-1185">Reference proteome</keyword>
<dbReference type="Pfam" id="PF00072">
    <property type="entry name" value="Response_reg"/>
    <property type="match status" value="1"/>
</dbReference>
<evidence type="ECO:0000256" key="3">
    <source>
        <dbReference type="ARBA" id="ARBA00022553"/>
    </source>
</evidence>
<sequence>MRRAAAPRRGGDALRARFGAARAEAFRALLAADPSGVAVLDPAGRLVAANPALERLLAGAGDAALRALREGGPAAALFAPEHRAALEARLAAVAAGRAGAAAAGPAAGDGDAPPLELRLAPAAFAPGQAGRVVEVECRPLRRREGVVEGVVLRVADATPRLRLEARLARAGAHEAVARLAGGVAHDFNNLLTAVIGGAEAALAHRPAEPVAAELRQILDGAQRGAALVRRLLAFAGRQTLQPRVLALNDAVRGVAGLVRRLVGDRVRVELALEEPGRWVRVDPVQLDQALLNLAANARDAMPEGGTLRLSTAHATLLRPQREPGAAEPIPPGRWVLLEVADTGHGIPPEVLPRIFEPFFTTRRGQGGTGLGLASVQGVLRQSGGHVTVRSRPGEGTVFRLWLPRHEAEAEAARGGAGPAAAGPGAPAAAAPAGPVLLVEDEAPVRRLAALALRAAGFAVRPVEGAEAALAALDAEGADPRPPAALVSDVSMPGMDGLELARRLRARFPRLPVVLVSGYAAAALGEDLPAEGLRFLAKPYRPQELVAAVRAALAGKE</sequence>
<feature type="domain" description="Histidine kinase" evidence="5">
    <location>
        <begin position="182"/>
        <end position="406"/>
    </location>
</feature>
<dbReference type="InterPro" id="IPR036890">
    <property type="entry name" value="HATPase_C_sf"/>
</dbReference>
<dbReference type="SMART" id="SM00091">
    <property type="entry name" value="PAS"/>
    <property type="match status" value="1"/>
</dbReference>
<evidence type="ECO:0000259" key="6">
    <source>
        <dbReference type="PROSITE" id="PS50110"/>
    </source>
</evidence>
<dbReference type="InterPro" id="IPR005467">
    <property type="entry name" value="His_kinase_dom"/>
</dbReference>
<dbReference type="PANTHER" id="PTHR43065">
    <property type="entry name" value="SENSOR HISTIDINE KINASE"/>
    <property type="match status" value="1"/>
</dbReference>
<dbReference type="EC" id="2.7.13.3" evidence="2"/>
<dbReference type="InterPro" id="IPR001789">
    <property type="entry name" value="Sig_transdc_resp-reg_receiver"/>
</dbReference>
<dbReference type="InterPro" id="IPR004358">
    <property type="entry name" value="Sig_transdc_His_kin-like_C"/>
</dbReference>
<dbReference type="EMBL" id="JAHZUY010000012">
    <property type="protein sequence ID" value="MBW8269261.1"/>
    <property type="molecule type" value="Genomic_DNA"/>
</dbReference>
<comment type="catalytic activity">
    <reaction evidence="1">
        <text>ATP + protein L-histidine = ADP + protein N-phospho-L-histidine.</text>
        <dbReference type="EC" id="2.7.13.3"/>
    </reaction>
</comment>
<dbReference type="Pfam" id="PF08448">
    <property type="entry name" value="PAS_4"/>
    <property type="match status" value="1"/>
</dbReference>
<evidence type="ECO:0000313" key="8">
    <source>
        <dbReference type="Proteomes" id="UP001519924"/>
    </source>
</evidence>
<dbReference type="Gene3D" id="1.10.287.130">
    <property type="match status" value="1"/>
</dbReference>
<dbReference type="PANTHER" id="PTHR43065:SF42">
    <property type="entry name" value="TWO-COMPONENT SENSOR PPRA"/>
    <property type="match status" value="1"/>
</dbReference>
<keyword evidence="3 4" id="KW-0597">Phosphoprotein</keyword>
<dbReference type="InterPro" id="IPR036097">
    <property type="entry name" value="HisK_dim/P_sf"/>
</dbReference>
<dbReference type="InterPro" id="IPR003594">
    <property type="entry name" value="HATPase_dom"/>
</dbReference>
<dbReference type="Proteomes" id="UP001519924">
    <property type="component" value="Unassembled WGS sequence"/>
</dbReference>
<dbReference type="InterPro" id="IPR000014">
    <property type="entry name" value="PAS"/>
</dbReference>
<dbReference type="PRINTS" id="PR00344">
    <property type="entry name" value="BCTRLSENSOR"/>
</dbReference>
<comment type="caution">
    <text evidence="7">The sequence shown here is derived from an EMBL/GenBank/DDBJ whole genome shotgun (WGS) entry which is preliminary data.</text>
</comment>
<dbReference type="InterPro" id="IPR003661">
    <property type="entry name" value="HisK_dim/P_dom"/>
</dbReference>
<dbReference type="Gene3D" id="3.40.50.2300">
    <property type="match status" value="1"/>
</dbReference>
<feature type="modified residue" description="4-aspartylphosphate" evidence="4">
    <location>
        <position position="488"/>
    </location>
</feature>
<dbReference type="SUPFAM" id="SSF55785">
    <property type="entry name" value="PYP-like sensor domain (PAS domain)"/>
    <property type="match status" value="1"/>
</dbReference>
<dbReference type="Gene3D" id="3.30.450.20">
    <property type="entry name" value="PAS domain"/>
    <property type="match status" value="1"/>
</dbReference>
<evidence type="ECO:0000259" key="5">
    <source>
        <dbReference type="PROSITE" id="PS50109"/>
    </source>
</evidence>
<name>A0ABS7F0Y3_9PROT</name>
<gene>
    <name evidence="7" type="ORF">K1J50_07130</name>
</gene>
<feature type="domain" description="Response regulatory" evidence="6">
    <location>
        <begin position="434"/>
        <end position="552"/>
    </location>
</feature>
<evidence type="ECO:0000313" key="7">
    <source>
        <dbReference type="EMBL" id="MBW8269261.1"/>
    </source>
</evidence>
<dbReference type="SUPFAM" id="SSF47384">
    <property type="entry name" value="Homodimeric domain of signal transducing histidine kinase"/>
    <property type="match status" value="1"/>
</dbReference>
<proteinExistence type="predicted"/>
<dbReference type="RefSeq" id="WP_220117019.1">
    <property type="nucleotide sequence ID" value="NZ_JAHZUY010000012.1"/>
</dbReference>
<evidence type="ECO:0000256" key="2">
    <source>
        <dbReference type="ARBA" id="ARBA00012438"/>
    </source>
</evidence>
<dbReference type="InterPro" id="IPR013656">
    <property type="entry name" value="PAS_4"/>
</dbReference>
<dbReference type="InterPro" id="IPR035965">
    <property type="entry name" value="PAS-like_dom_sf"/>
</dbReference>
<dbReference type="SMART" id="SM00388">
    <property type="entry name" value="HisKA"/>
    <property type="match status" value="1"/>
</dbReference>
<evidence type="ECO:0000256" key="4">
    <source>
        <dbReference type="PROSITE-ProRule" id="PRU00169"/>
    </source>
</evidence>
<dbReference type="SUPFAM" id="SSF55874">
    <property type="entry name" value="ATPase domain of HSP90 chaperone/DNA topoisomerase II/histidine kinase"/>
    <property type="match status" value="1"/>
</dbReference>
<dbReference type="InterPro" id="IPR011006">
    <property type="entry name" value="CheY-like_superfamily"/>
</dbReference>
<dbReference type="Gene3D" id="3.30.565.10">
    <property type="entry name" value="Histidine kinase-like ATPase, C-terminal domain"/>
    <property type="match status" value="1"/>
</dbReference>
<dbReference type="PROSITE" id="PS50110">
    <property type="entry name" value="RESPONSE_REGULATORY"/>
    <property type="match status" value="1"/>
</dbReference>
<evidence type="ECO:0000256" key="1">
    <source>
        <dbReference type="ARBA" id="ARBA00000085"/>
    </source>
</evidence>